<dbReference type="PROSITE" id="PS50867">
    <property type="entry name" value="PRE_SET"/>
    <property type="match status" value="1"/>
</dbReference>
<feature type="domain" description="Post-SET" evidence="10">
    <location>
        <begin position="340"/>
        <end position="356"/>
    </location>
</feature>
<evidence type="ECO:0000256" key="6">
    <source>
        <dbReference type="ARBA" id="ARBA00022723"/>
    </source>
</evidence>
<dbReference type="InterPro" id="IPR001214">
    <property type="entry name" value="SET_dom"/>
</dbReference>
<evidence type="ECO:0000313" key="12">
    <source>
        <dbReference type="Proteomes" id="UP000250043"/>
    </source>
</evidence>
<dbReference type="Pfam" id="PF05033">
    <property type="entry name" value="Pre-SET"/>
    <property type="match status" value="1"/>
</dbReference>
<dbReference type="InterPro" id="IPR050973">
    <property type="entry name" value="H3K9_Histone-Lys_N-MTase"/>
</dbReference>
<proteinExistence type="predicted"/>
<evidence type="ECO:0000256" key="7">
    <source>
        <dbReference type="ARBA" id="ARBA00022833"/>
    </source>
</evidence>
<dbReference type="GO" id="GO:0042054">
    <property type="term" value="F:histone methyltransferase activity"/>
    <property type="evidence" value="ECO:0007669"/>
    <property type="project" value="InterPro"/>
</dbReference>
<gene>
    <name evidence="11" type="ORF">OBBRIDRAFT_733598</name>
</gene>
<keyword evidence="7" id="KW-0862">Zinc</keyword>
<keyword evidence="6" id="KW-0479">Metal-binding</keyword>
<dbReference type="GO" id="GO:0032259">
    <property type="term" value="P:methylation"/>
    <property type="evidence" value="ECO:0007669"/>
    <property type="project" value="UniProtKB-KW"/>
</dbReference>
<dbReference type="InterPro" id="IPR046341">
    <property type="entry name" value="SET_dom_sf"/>
</dbReference>
<dbReference type="AlphaFoldDB" id="A0A8E2AYC5"/>
<organism evidence="11 12">
    <name type="scientific">Obba rivulosa</name>
    <dbReference type="NCBI Taxonomy" id="1052685"/>
    <lineage>
        <taxon>Eukaryota</taxon>
        <taxon>Fungi</taxon>
        <taxon>Dikarya</taxon>
        <taxon>Basidiomycota</taxon>
        <taxon>Agaricomycotina</taxon>
        <taxon>Agaricomycetes</taxon>
        <taxon>Polyporales</taxon>
        <taxon>Gelatoporiaceae</taxon>
        <taxon>Obba</taxon>
    </lineage>
</organism>
<dbReference type="GO" id="GO:0005694">
    <property type="term" value="C:chromosome"/>
    <property type="evidence" value="ECO:0007669"/>
    <property type="project" value="UniProtKB-SubCell"/>
</dbReference>
<evidence type="ECO:0000313" key="11">
    <source>
        <dbReference type="EMBL" id="OCH88882.1"/>
    </source>
</evidence>
<keyword evidence="2" id="KW-0158">Chromosome</keyword>
<dbReference type="Pfam" id="PF00856">
    <property type="entry name" value="SET"/>
    <property type="match status" value="1"/>
</dbReference>
<dbReference type="PROSITE" id="PS50868">
    <property type="entry name" value="POST_SET"/>
    <property type="match status" value="1"/>
</dbReference>
<feature type="domain" description="SET" evidence="8">
    <location>
        <begin position="187"/>
        <end position="322"/>
    </location>
</feature>
<evidence type="ECO:0000259" key="9">
    <source>
        <dbReference type="PROSITE" id="PS50867"/>
    </source>
</evidence>
<evidence type="ECO:0000256" key="1">
    <source>
        <dbReference type="ARBA" id="ARBA00004286"/>
    </source>
</evidence>
<dbReference type="InterPro" id="IPR003616">
    <property type="entry name" value="Post-SET_dom"/>
</dbReference>
<evidence type="ECO:0000259" key="8">
    <source>
        <dbReference type="PROSITE" id="PS50280"/>
    </source>
</evidence>
<dbReference type="InterPro" id="IPR007728">
    <property type="entry name" value="Pre-SET_dom"/>
</dbReference>
<dbReference type="OrthoDB" id="308383at2759"/>
<dbReference type="GO" id="GO:0005634">
    <property type="term" value="C:nucleus"/>
    <property type="evidence" value="ECO:0007669"/>
    <property type="project" value="InterPro"/>
</dbReference>
<keyword evidence="12" id="KW-1185">Reference proteome</keyword>
<dbReference type="EMBL" id="KV722441">
    <property type="protein sequence ID" value="OCH88882.1"/>
    <property type="molecule type" value="Genomic_DNA"/>
</dbReference>
<protein>
    <submittedName>
        <fullName evidence="11">SET domain-containing protein</fullName>
    </submittedName>
</protein>
<accession>A0A8E2AYC5</accession>
<evidence type="ECO:0000259" key="10">
    <source>
        <dbReference type="PROSITE" id="PS50868"/>
    </source>
</evidence>
<dbReference type="PANTHER" id="PTHR46223">
    <property type="entry name" value="HISTONE-LYSINE N-METHYLTRANSFERASE SUV39H"/>
    <property type="match status" value="1"/>
</dbReference>
<dbReference type="GO" id="GO:0008270">
    <property type="term" value="F:zinc ion binding"/>
    <property type="evidence" value="ECO:0007669"/>
    <property type="project" value="InterPro"/>
</dbReference>
<feature type="domain" description="Pre-SET" evidence="9">
    <location>
        <begin position="117"/>
        <end position="184"/>
    </location>
</feature>
<evidence type="ECO:0000256" key="2">
    <source>
        <dbReference type="ARBA" id="ARBA00022454"/>
    </source>
</evidence>
<evidence type="ECO:0000256" key="4">
    <source>
        <dbReference type="ARBA" id="ARBA00022679"/>
    </source>
</evidence>
<dbReference type="PROSITE" id="PS50280">
    <property type="entry name" value="SET"/>
    <property type="match status" value="1"/>
</dbReference>
<keyword evidence="5" id="KW-0949">S-adenosyl-L-methionine</keyword>
<sequence>MAFHHGFGVISWKTDRKQVVRKFREFAQTGKLAEDIPHELQDRINALPAAARRADRMQVKLFEAAIAENTADDEPNAPPIRVINEIDDELTPPYEFHYSNLLWHGPGVPLPDEKNLVGCDCIGPCDPLSKTCACVQRQQQECDFINGFLYDARGRLRVHEYPIFECNAMCGCSEDCINRVVQHGRKHAIIIQKTQKKGWGVFAGNKRIPAHTFVGIYAGEYITDEEGEKRGKQYNKFGRTYLFDVDFWYLKSHLDNPNEWDVKYLVDAYHVGNFTRYLNHSCDPNCFLNPCYINESNIDKPLLAIFTLRDVEPGEELCFSYYGLDDEDEGNKTFSKDDAVYVKCECGAKKCRGRMWRDATP</sequence>
<reference evidence="11 12" key="1">
    <citation type="submission" date="2016-07" db="EMBL/GenBank/DDBJ databases">
        <title>Draft genome of the white-rot fungus Obba rivulosa 3A-2.</title>
        <authorList>
            <consortium name="DOE Joint Genome Institute"/>
            <person name="Miettinen O."/>
            <person name="Riley R."/>
            <person name="Acob R."/>
            <person name="Barry K."/>
            <person name="Cullen D."/>
            <person name="De Vries R."/>
            <person name="Hainaut M."/>
            <person name="Hatakka A."/>
            <person name="Henrissat B."/>
            <person name="Hilden K."/>
            <person name="Kuo R."/>
            <person name="Labutti K."/>
            <person name="Lipzen A."/>
            <person name="Makela M.R."/>
            <person name="Sandor L."/>
            <person name="Spatafora J.W."/>
            <person name="Grigoriev I.V."/>
            <person name="Hibbett D.S."/>
        </authorList>
    </citation>
    <scope>NUCLEOTIDE SEQUENCE [LARGE SCALE GENOMIC DNA]</scope>
    <source>
        <strain evidence="11 12">3A-2</strain>
    </source>
</reference>
<dbReference type="SMART" id="SM00468">
    <property type="entry name" value="PreSET"/>
    <property type="match status" value="1"/>
</dbReference>
<dbReference type="SMART" id="SM00317">
    <property type="entry name" value="SET"/>
    <property type="match status" value="1"/>
</dbReference>
<comment type="subcellular location">
    <subcellularLocation>
        <location evidence="1">Chromosome</location>
    </subcellularLocation>
</comment>
<dbReference type="PANTHER" id="PTHR46223:SF3">
    <property type="entry name" value="HISTONE-LYSINE N-METHYLTRANSFERASE SET-23"/>
    <property type="match status" value="1"/>
</dbReference>
<evidence type="ECO:0000256" key="5">
    <source>
        <dbReference type="ARBA" id="ARBA00022691"/>
    </source>
</evidence>
<keyword evidence="4" id="KW-0808">Transferase</keyword>
<dbReference type="SUPFAM" id="SSF82199">
    <property type="entry name" value="SET domain"/>
    <property type="match status" value="1"/>
</dbReference>
<keyword evidence="3" id="KW-0489">Methyltransferase</keyword>
<dbReference type="Gene3D" id="2.170.270.10">
    <property type="entry name" value="SET domain"/>
    <property type="match status" value="1"/>
</dbReference>
<dbReference type="Proteomes" id="UP000250043">
    <property type="component" value="Unassembled WGS sequence"/>
</dbReference>
<name>A0A8E2AYC5_9APHY</name>
<evidence type="ECO:0000256" key="3">
    <source>
        <dbReference type="ARBA" id="ARBA00022603"/>
    </source>
</evidence>